<accession>A0A7W8C1I2</accession>
<dbReference type="EMBL" id="JACHGO010000003">
    <property type="protein sequence ID" value="MBB5143113.1"/>
    <property type="molecule type" value="Genomic_DNA"/>
</dbReference>
<dbReference type="Proteomes" id="UP000539075">
    <property type="component" value="Unassembled WGS sequence"/>
</dbReference>
<dbReference type="AlphaFoldDB" id="A0A7W8C1I2"/>
<reference evidence="1 2" key="1">
    <citation type="submission" date="2020-08" db="EMBL/GenBank/DDBJ databases">
        <title>Genomic Encyclopedia of Type Strains, Phase IV (KMG-IV): sequencing the most valuable type-strain genomes for metagenomic binning, comparative biology and taxonomic classification.</title>
        <authorList>
            <person name="Goeker M."/>
        </authorList>
    </citation>
    <scope>NUCLEOTIDE SEQUENCE [LARGE SCALE GENOMIC DNA]</scope>
    <source>
        <strain evidence="1 2">DSM 11275</strain>
    </source>
</reference>
<comment type="caution">
    <text evidence="1">The sequence shown here is derived from an EMBL/GenBank/DDBJ whole genome shotgun (WGS) entry which is preliminary data.</text>
</comment>
<dbReference type="RefSeq" id="WP_183718478.1">
    <property type="nucleotide sequence ID" value="NZ_JACHGO010000003.1"/>
</dbReference>
<evidence type="ECO:0008006" key="3">
    <source>
        <dbReference type="Google" id="ProtNLM"/>
    </source>
</evidence>
<gene>
    <name evidence="1" type="ORF">HNQ38_001201</name>
</gene>
<organism evidence="1 2">
    <name type="scientific">Desulfovibrio intestinalis</name>
    <dbReference type="NCBI Taxonomy" id="58621"/>
    <lineage>
        <taxon>Bacteria</taxon>
        <taxon>Pseudomonadati</taxon>
        <taxon>Thermodesulfobacteriota</taxon>
        <taxon>Desulfovibrionia</taxon>
        <taxon>Desulfovibrionales</taxon>
        <taxon>Desulfovibrionaceae</taxon>
        <taxon>Desulfovibrio</taxon>
    </lineage>
</organism>
<proteinExistence type="predicted"/>
<keyword evidence="2" id="KW-1185">Reference proteome</keyword>
<sequence>MADNRKYPQQDVKILYGKAAARCAFSKCRKVLVLEDAFSGKAKQIGKIAHIVAHSPSGPRADQSYPQDKLDRYVNWVLLCPTCHDIVDTQPEKYSTEVLLKIKQEHESWVEEQLDEEMSNVSFAELEVAAKALSSGNFCGSTDFHVIPPELKITKNKLTQLSRSYILMGLSRSSEVERFLVSMAQLDSEFPERLKNRFKEEYLELCKVSSGDELFMDMLAFANSGVSDFKQQAARLAIVSHLFHLCEIFKK</sequence>
<name>A0A7W8C1I2_9BACT</name>
<evidence type="ECO:0000313" key="2">
    <source>
        <dbReference type="Proteomes" id="UP000539075"/>
    </source>
</evidence>
<protein>
    <recommendedName>
        <fullName evidence="3">HNH endonuclease</fullName>
    </recommendedName>
</protein>
<evidence type="ECO:0000313" key="1">
    <source>
        <dbReference type="EMBL" id="MBB5143113.1"/>
    </source>
</evidence>